<reference evidence="5" key="1">
    <citation type="journal article" date="2017" name="bioRxiv">
        <title>Comparative analysis of the genomes of Stylophora pistillata and Acropora digitifera provides evidence for extensive differences between species of corals.</title>
        <authorList>
            <person name="Voolstra C.R."/>
            <person name="Li Y."/>
            <person name="Liew Y.J."/>
            <person name="Baumgarten S."/>
            <person name="Zoccola D."/>
            <person name="Flot J.-F."/>
            <person name="Tambutte S."/>
            <person name="Allemand D."/>
            <person name="Aranda M."/>
        </authorList>
    </citation>
    <scope>NUCLEOTIDE SEQUENCE [LARGE SCALE GENOMIC DNA]</scope>
</reference>
<dbReference type="PROSITE" id="PS51808">
    <property type="entry name" value="CHCH"/>
    <property type="match status" value="1"/>
</dbReference>
<evidence type="ECO:0000313" key="5">
    <source>
        <dbReference type="Proteomes" id="UP000225706"/>
    </source>
</evidence>
<keyword evidence="2" id="KW-0496">Mitochondrion</keyword>
<dbReference type="OrthoDB" id="16284at2759"/>
<accession>A0A2B4S8X1</accession>
<evidence type="ECO:0000256" key="3">
    <source>
        <dbReference type="ARBA" id="ARBA00023157"/>
    </source>
</evidence>
<name>A0A2B4S8X1_STYPI</name>
<dbReference type="GO" id="GO:0042775">
    <property type="term" value="P:mitochondrial ATP synthesis coupled electron transport"/>
    <property type="evidence" value="ECO:0007669"/>
    <property type="project" value="TreeGrafter"/>
</dbReference>
<dbReference type="GO" id="GO:0005739">
    <property type="term" value="C:mitochondrion"/>
    <property type="evidence" value="ECO:0007669"/>
    <property type="project" value="UniProtKB-SubCell"/>
</dbReference>
<dbReference type="STRING" id="50429.A0A2B4S8X1"/>
<dbReference type="PANTHER" id="PTHR46690:SF1">
    <property type="entry name" value="CYTOCHROME C OXIDASE ASSEMBLY FACTOR 6 HOMOLOG"/>
    <property type="match status" value="1"/>
</dbReference>
<dbReference type="Gene3D" id="1.10.10.140">
    <property type="entry name" value="Cytochrome c oxidase, subunit VIb"/>
    <property type="match status" value="1"/>
</dbReference>
<evidence type="ECO:0000313" key="4">
    <source>
        <dbReference type="EMBL" id="PFX25463.1"/>
    </source>
</evidence>
<evidence type="ECO:0000256" key="2">
    <source>
        <dbReference type="ARBA" id="ARBA00023128"/>
    </source>
</evidence>
<comment type="subcellular location">
    <subcellularLocation>
        <location evidence="1">Mitochondrion</location>
    </subcellularLocation>
</comment>
<sequence>MPAPTGEERKKCHAARDSYFACLKSNGNEESACAKEKDQYTSVCPAAWVSYFARKRVYDDYKKKLNEEGFILTDKQSSKNKQ</sequence>
<dbReference type="InterPro" id="IPR048280">
    <property type="entry name" value="COX6B-like"/>
</dbReference>
<comment type="caution">
    <text evidence="4">The sequence shown here is derived from an EMBL/GenBank/DDBJ whole genome shotgun (WGS) entry which is preliminary data.</text>
</comment>
<keyword evidence="3" id="KW-1015">Disulfide bond</keyword>
<dbReference type="Pfam" id="PF02297">
    <property type="entry name" value="COX6B"/>
    <property type="match status" value="1"/>
</dbReference>
<organism evidence="4 5">
    <name type="scientific">Stylophora pistillata</name>
    <name type="common">Smooth cauliflower coral</name>
    <dbReference type="NCBI Taxonomy" id="50429"/>
    <lineage>
        <taxon>Eukaryota</taxon>
        <taxon>Metazoa</taxon>
        <taxon>Cnidaria</taxon>
        <taxon>Anthozoa</taxon>
        <taxon>Hexacorallia</taxon>
        <taxon>Scleractinia</taxon>
        <taxon>Astrocoeniina</taxon>
        <taxon>Pocilloporidae</taxon>
        <taxon>Stylophora</taxon>
    </lineage>
</organism>
<protein>
    <submittedName>
        <fullName evidence="4">Cytochrome c oxidase assembly factor 6-like</fullName>
    </submittedName>
</protein>
<dbReference type="SUPFAM" id="SSF47694">
    <property type="entry name" value="Cytochrome c oxidase subunit h"/>
    <property type="match status" value="1"/>
</dbReference>
<gene>
    <name evidence="4" type="primary">COA6</name>
    <name evidence="4" type="ORF">AWC38_SpisGene9924</name>
</gene>
<dbReference type="InterPro" id="IPR036549">
    <property type="entry name" value="CX6/COA6-like_sf"/>
</dbReference>
<dbReference type="GO" id="GO:0008535">
    <property type="term" value="P:respiratory chain complex IV assembly"/>
    <property type="evidence" value="ECO:0007669"/>
    <property type="project" value="InterPro"/>
</dbReference>
<dbReference type="Proteomes" id="UP000225706">
    <property type="component" value="Unassembled WGS sequence"/>
</dbReference>
<evidence type="ECO:0000256" key="1">
    <source>
        <dbReference type="ARBA" id="ARBA00004173"/>
    </source>
</evidence>
<proteinExistence type="predicted"/>
<dbReference type="PANTHER" id="PTHR46690">
    <property type="entry name" value="CYTOCHROME C OXIDASE ASSEMBLY FACTOR 6 HOMOLOG"/>
    <property type="match status" value="1"/>
</dbReference>
<keyword evidence="5" id="KW-1185">Reference proteome</keyword>
<dbReference type="InterPro" id="IPR042289">
    <property type="entry name" value="COA6"/>
</dbReference>
<dbReference type="AlphaFoldDB" id="A0A2B4S8X1"/>
<dbReference type="EMBL" id="LSMT01000151">
    <property type="protein sequence ID" value="PFX25463.1"/>
    <property type="molecule type" value="Genomic_DNA"/>
</dbReference>